<dbReference type="AlphaFoldDB" id="A0A5B0MAI1"/>
<reference evidence="2 3" key="1">
    <citation type="submission" date="2019-05" db="EMBL/GenBank/DDBJ databases">
        <title>Emergence of the Ug99 lineage of the wheat stem rust pathogen through somatic hybridization.</title>
        <authorList>
            <person name="Li F."/>
            <person name="Upadhyaya N.M."/>
            <person name="Sperschneider J."/>
            <person name="Matny O."/>
            <person name="Nguyen-Phuc H."/>
            <person name="Mago R."/>
            <person name="Raley C."/>
            <person name="Miller M.E."/>
            <person name="Silverstein K.A.T."/>
            <person name="Henningsen E."/>
            <person name="Hirsch C.D."/>
            <person name="Visser B."/>
            <person name="Pretorius Z.A."/>
            <person name="Steffenson B.J."/>
            <person name="Schwessinger B."/>
            <person name="Dodds P.N."/>
            <person name="Figueroa M."/>
        </authorList>
    </citation>
    <scope>NUCLEOTIDE SEQUENCE [LARGE SCALE GENOMIC DNA]</scope>
    <source>
        <strain evidence="2 3">Ug99</strain>
    </source>
</reference>
<accession>A0A5B0MAI1</accession>
<evidence type="ECO:0000313" key="3">
    <source>
        <dbReference type="Proteomes" id="UP000325313"/>
    </source>
</evidence>
<feature type="region of interest" description="Disordered" evidence="1">
    <location>
        <begin position="178"/>
        <end position="210"/>
    </location>
</feature>
<dbReference type="Proteomes" id="UP000325313">
    <property type="component" value="Unassembled WGS sequence"/>
</dbReference>
<sequence length="290" mass="32353">MPGIELPSLGTQDGQEEPALSEEELSHLASSLALEASLDAGRDGEPTRPAPPSQANPALSKEEQQQQSSDDLIPSGDPCHHNLKLRNVSVDLLQRITARTVLQFILSLLDGEDLAHFVRSPSASLPTTLAYSPTRHSVISSVSKNRDSFARQARSETQLIIAQSLLMTRAQILEEFESDMTDRNPEEDNHQDEAETLKEENEAEGRRTTLEERLNEQNVSRIVEDELKDLIRQKFTDYSHPFIDHQAAFERSISLVQASELISFSAQVLSWNRLFDLLFSSHSGSNPPCQ</sequence>
<protein>
    <submittedName>
        <fullName evidence="2">Uncharacterized protein</fullName>
    </submittedName>
</protein>
<name>A0A5B0MAI1_PUCGR</name>
<organism evidence="2 3">
    <name type="scientific">Puccinia graminis f. sp. tritici</name>
    <dbReference type="NCBI Taxonomy" id="56615"/>
    <lineage>
        <taxon>Eukaryota</taxon>
        <taxon>Fungi</taxon>
        <taxon>Dikarya</taxon>
        <taxon>Basidiomycota</taxon>
        <taxon>Pucciniomycotina</taxon>
        <taxon>Pucciniomycetes</taxon>
        <taxon>Pucciniales</taxon>
        <taxon>Pucciniaceae</taxon>
        <taxon>Puccinia</taxon>
    </lineage>
</organism>
<evidence type="ECO:0000256" key="1">
    <source>
        <dbReference type="SAM" id="MobiDB-lite"/>
    </source>
</evidence>
<comment type="caution">
    <text evidence="2">The sequence shown here is derived from an EMBL/GenBank/DDBJ whole genome shotgun (WGS) entry which is preliminary data.</text>
</comment>
<feature type="compositionally biased region" description="Acidic residues" evidence="1">
    <location>
        <begin position="14"/>
        <end position="23"/>
    </location>
</feature>
<dbReference type="EMBL" id="VDEP01000474">
    <property type="protein sequence ID" value="KAA1073845.1"/>
    <property type="molecule type" value="Genomic_DNA"/>
</dbReference>
<feature type="compositionally biased region" description="Basic and acidic residues" evidence="1">
    <location>
        <begin position="180"/>
        <end position="210"/>
    </location>
</feature>
<proteinExistence type="predicted"/>
<feature type="compositionally biased region" description="Low complexity" evidence="1">
    <location>
        <begin position="27"/>
        <end position="39"/>
    </location>
</feature>
<evidence type="ECO:0000313" key="2">
    <source>
        <dbReference type="EMBL" id="KAA1073845.1"/>
    </source>
</evidence>
<feature type="region of interest" description="Disordered" evidence="1">
    <location>
        <begin position="1"/>
        <end position="78"/>
    </location>
</feature>
<gene>
    <name evidence="2" type="ORF">PGTUg99_007787</name>
</gene>